<evidence type="ECO:0000313" key="1">
    <source>
        <dbReference type="EMBL" id="GGM39420.1"/>
    </source>
</evidence>
<accession>A0A8J3C6B7</accession>
<reference evidence="1" key="2">
    <citation type="submission" date="2020-09" db="EMBL/GenBank/DDBJ databases">
        <authorList>
            <person name="Sun Q."/>
            <person name="Zhou Y."/>
        </authorList>
    </citation>
    <scope>NUCLEOTIDE SEQUENCE</scope>
    <source>
        <strain evidence="1">CGMCC 4.5737</strain>
    </source>
</reference>
<dbReference type="Proteomes" id="UP000637578">
    <property type="component" value="Unassembled WGS sequence"/>
</dbReference>
<comment type="caution">
    <text evidence="1">The sequence shown here is derived from an EMBL/GenBank/DDBJ whole genome shotgun (WGS) entry which is preliminary data.</text>
</comment>
<dbReference type="AlphaFoldDB" id="A0A8J3C6B7"/>
<reference evidence="1" key="1">
    <citation type="journal article" date="2014" name="Int. J. Syst. Evol. Microbiol.">
        <title>Complete genome sequence of Corynebacterium casei LMG S-19264T (=DSM 44701T), isolated from a smear-ripened cheese.</title>
        <authorList>
            <consortium name="US DOE Joint Genome Institute (JGI-PGF)"/>
            <person name="Walter F."/>
            <person name="Albersmeier A."/>
            <person name="Kalinowski J."/>
            <person name="Ruckert C."/>
        </authorList>
    </citation>
    <scope>NUCLEOTIDE SEQUENCE</scope>
    <source>
        <strain evidence="1">CGMCC 4.5737</strain>
    </source>
</reference>
<proteinExistence type="predicted"/>
<dbReference type="EMBL" id="BMMK01000002">
    <property type="protein sequence ID" value="GGM39420.1"/>
    <property type="molecule type" value="Genomic_DNA"/>
</dbReference>
<organism evidence="1 2">
    <name type="scientific">Longimycelium tulufanense</name>
    <dbReference type="NCBI Taxonomy" id="907463"/>
    <lineage>
        <taxon>Bacteria</taxon>
        <taxon>Bacillati</taxon>
        <taxon>Actinomycetota</taxon>
        <taxon>Actinomycetes</taxon>
        <taxon>Pseudonocardiales</taxon>
        <taxon>Pseudonocardiaceae</taxon>
        <taxon>Longimycelium</taxon>
    </lineage>
</organism>
<evidence type="ECO:0000313" key="2">
    <source>
        <dbReference type="Proteomes" id="UP000637578"/>
    </source>
</evidence>
<gene>
    <name evidence="1" type="ORF">GCM10012275_07850</name>
</gene>
<name>A0A8J3C6B7_9PSEU</name>
<keyword evidence="2" id="KW-1185">Reference proteome</keyword>
<protein>
    <submittedName>
        <fullName evidence="1">Uncharacterized protein</fullName>
    </submittedName>
</protein>
<sequence length="79" mass="8976">MYVLPDFGEQLTVWWYDESGEHWITGAVTVVCRDAADTAKAAAVQLARVDPRKPCECNRDQVEHTIEHNLETCCGRNVR</sequence>